<keyword evidence="3" id="KW-0808">Transferase</keyword>
<feature type="transmembrane region" description="Helical" evidence="1">
    <location>
        <begin position="43"/>
        <end position="63"/>
    </location>
</feature>
<evidence type="ECO:0000313" key="3">
    <source>
        <dbReference type="EMBL" id="MFD2937243.1"/>
    </source>
</evidence>
<proteinExistence type="predicted"/>
<feature type="transmembrane region" description="Helical" evidence="1">
    <location>
        <begin position="335"/>
        <end position="356"/>
    </location>
</feature>
<gene>
    <name evidence="3" type="ORF">ACFS25_25910</name>
</gene>
<feature type="transmembrane region" description="Helical" evidence="1">
    <location>
        <begin position="201"/>
        <end position="218"/>
    </location>
</feature>
<reference evidence="4" key="1">
    <citation type="journal article" date="2019" name="Int. J. Syst. Evol. Microbiol.">
        <title>The Global Catalogue of Microorganisms (GCM) 10K type strain sequencing project: providing services to taxonomists for standard genome sequencing and annotation.</title>
        <authorList>
            <consortium name="The Broad Institute Genomics Platform"/>
            <consortium name="The Broad Institute Genome Sequencing Center for Infectious Disease"/>
            <person name="Wu L."/>
            <person name="Ma J."/>
        </authorList>
    </citation>
    <scope>NUCLEOTIDE SEQUENCE [LARGE SCALE GENOMIC DNA]</scope>
    <source>
        <strain evidence="4">KCTC 52490</strain>
    </source>
</reference>
<keyword evidence="4" id="KW-1185">Reference proteome</keyword>
<feature type="transmembrane region" description="Helical" evidence="1">
    <location>
        <begin position="272"/>
        <end position="292"/>
    </location>
</feature>
<evidence type="ECO:0000313" key="4">
    <source>
        <dbReference type="Proteomes" id="UP001597512"/>
    </source>
</evidence>
<keyword evidence="3" id="KW-0012">Acyltransferase</keyword>
<dbReference type="EMBL" id="JBHUOM010000023">
    <property type="protein sequence ID" value="MFD2937243.1"/>
    <property type="molecule type" value="Genomic_DNA"/>
</dbReference>
<dbReference type="PANTHER" id="PTHR23028">
    <property type="entry name" value="ACETYLTRANSFERASE"/>
    <property type="match status" value="1"/>
</dbReference>
<evidence type="ECO:0000256" key="1">
    <source>
        <dbReference type="SAM" id="Phobius"/>
    </source>
</evidence>
<feature type="transmembrane region" description="Helical" evidence="1">
    <location>
        <begin position="12"/>
        <end position="31"/>
    </location>
</feature>
<organism evidence="3 4">
    <name type="scientific">Spirosoma flavum</name>
    <dbReference type="NCBI Taxonomy" id="2048557"/>
    <lineage>
        <taxon>Bacteria</taxon>
        <taxon>Pseudomonadati</taxon>
        <taxon>Bacteroidota</taxon>
        <taxon>Cytophagia</taxon>
        <taxon>Cytophagales</taxon>
        <taxon>Cytophagaceae</taxon>
        <taxon>Spirosoma</taxon>
    </lineage>
</organism>
<feature type="transmembrane region" description="Helical" evidence="1">
    <location>
        <begin position="84"/>
        <end position="104"/>
    </location>
</feature>
<dbReference type="InterPro" id="IPR002656">
    <property type="entry name" value="Acyl_transf_3_dom"/>
</dbReference>
<dbReference type="EC" id="2.3.-.-" evidence="3"/>
<accession>A0ABW6ASD5</accession>
<dbReference type="Proteomes" id="UP001597512">
    <property type="component" value="Unassembled WGS sequence"/>
</dbReference>
<feature type="domain" description="Acyltransferase 3" evidence="2">
    <location>
        <begin position="9"/>
        <end position="351"/>
    </location>
</feature>
<dbReference type="GO" id="GO:0016746">
    <property type="term" value="F:acyltransferase activity"/>
    <property type="evidence" value="ECO:0007669"/>
    <property type="project" value="UniProtKB-KW"/>
</dbReference>
<keyword evidence="1" id="KW-0812">Transmembrane</keyword>
<keyword evidence="1" id="KW-1133">Transmembrane helix</keyword>
<dbReference type="Pfam" id="PF01757">
    <property type="entry name" value="Acyl_transf_3"/>
    <property type="match status" value="1"/>
</dbReference>
<dbReference type="InterPro" id="IPR050879">
    <property type="entry name" value="Acyltransferase_3"/>
</dbReference>
<protein>
    <submittedName>
        <fullName evidence="3">Acyltransferase family protein</fullName>
        <ecNumber evidence="3">2.3.-.-</ecNumber>
    </submittedName>
</protein>
<feature type="transmembrane region" description="Helical" evidence="1">
    <location>
        <begin position="312"/>
        <end position="329"/>
    </location>
</feature>
<comment type="caution">
    <text evidence="3">The sequence shown here is derived from an EMBL/GenBank/DDBJ whole genome shotgun (WGS) entry which is preliminary data.</text>
</comment>
<feature type="transmembrane region" description="Helical" evidence="1">
    <location>
        <begin position="145"/>
        <end position="166"/>
    </location>
</feature>
<feature type="transmembrane region" description="Helical" evidence="1">
    <location>
        <begin position="173"/>
        <end position="195"/>
    </location>
</feature>
<keyword evidence="1" id="KW-0472">Membrane</keyword>
<feature type="transmembrane region" description="Helical" evidence="1">
    <location>
        <begin position="238"/>
        <end position="257"/>
    </location>
</feature>
<name>A0ABW6ASD5_9BACT</name>
<sequence length="380" mass="44696">MNNNSRIKTLDSLRGLAALTVVIAHVAGTLVKGHTFDEYTPLYLFRAAHESVIFFFLLSGYVLTYQVYKQNYFNYKEFIFQRFFRIYIPYLIIIIITFILFFFFHGKSFNSVDKNIVWGRPLTFNMLKDHFLLIGNFNTNEFNPVIWSLVHEFRVAIIFPILLFIISFRWKNVILISLSISFIANLVITFNLFSSEGYNNSYIYTLHYFSIFIIGALLAKHSSHLIDLYLSLTRKRQLVIFIFLLMVFNYSRMLFLIPHKLKLEKISLFNEIIADWFTAFSASYFIIMAIQIKDNKHWLLSTFPLKLGKISYSLYLIHVPIMLSFFYSLLNFNKIAVILLSVIISIVLAFISSNYIEKPSALFGKRLVFSKMKTFFKLEK</sequence>
<evidence type="ECO:0000259" key="2">
    <source>
        <dbReference type="Pfam" id="PF01757"/>
    </source>
</evidence>
<dbReference type="RefSeq" id="WP_381506861.1">
    <property type="nucleotide sequence ID" value="NZ_JBHUOM010000023.1"/>
</dbReference>